<evidence type="ECO:0000313" key="2">
    <source>
        <dbReference type="Proteomes" id="UP000325780"/>
    </source>
</evidence>
<sequence length="69" mass="7707">MEKTMTVMQMIGRMIFSQCSEMIDPTTSNGLPPNLCIDDPSHSFTFKGIDINMASYISELRFGPLLLSC</sequence>
<dbReference type="EMBL" id="ML742076">
    <property type="protein sequence ID" value="KAE8151194.1"/>
    <property type="molecule type" value="Genomic_DNA"/>
</dbReference>
<dbReference type="OrthoDB" id="10051290at2759"/>
<gene>
    <name evidence="1" type="ORF">BDV25DRAFT_153060</name>
</gene>
<keyword evidence="2" id="KW-1185">Reference proteome</keyword>
<dbReference type="AlphaFoldDB" id="A0A5N6TY71"/>
<dbReference type="Gene3D" id="1.20.200.10">
    <property type="entry name" value="Fumarase/aspartase (Central domain)"/>
    <property type="match status" value="1"/>
</dbReference>
<dbReference type="GO" id="GO:0003824">
    <property type="term" value="F:catalytic activity"/>
    <property type="evidence" value="ECO:0007669"/>
    <property type="project" value="InterPro"/>
</dbReference>
<dbReference type="Pfam" id="PF00221">
    <property type="entry name" value="Lyase_aromatic"/>
    <property type="match status" value="1"/>
</dbReference>
<evidence type="ECO:0000313" key="1">
    <source>
        <dbReference type="EMBL" id="KAE8151194.1"/>
    </source>
</evidence>
<reference evidence="1 2" key="1">
    <citation type="submission" date="2019-04" db="EMBL/GenBank/DDBJ databases">
        <title>Friends and foes A comparative genomics study of 23 Aspergillus species from section Flavi.</title>
        <authorList>
            <consortium name="DOE Joint Genome Institute"/>
            <person name="Kjaerbolling I."/>
            <person name="Vesth T."/>
            <person name="Frisvad J.C."/>
            <person name="Nybo J.L."/>
            <person name="Theobald S."/>
            <person name="Kildgaard S."/>
            <person name="Isbrandt T."/>
            <person name="Kuo A."/>
            <person name="Sato A."/>
            <person name="Lyhne E.K."/>
            <person name="Kogle M.E."/>
            <person name="Wiebenga A."/>
            <person name="Kun R.S."/>
            <person name="Lubbers R.J."/>
            <person name="Makela M.R."/>
            <person name="Barry K."/>
            <person name="Chovatia M."/>
            <person name="Clum A."/>
            <person name="Daum C."/>
            <person name="Haridas S."/>
            <person name="He G."/>
            <person name="LaButti K."/>
            <person name="Lipzen A."/>
            <person name="Mondo S."/>
            <person name="Riley R."/>
            <person name="Salamov A."/>
            <person name="Simmons B.A."/>
            <person name="Magnuson J.K."/>
            <person name="Henrissat B."/>
            <person name="Mortensen U.H."/>
            <person name="Larsen T.O."/>
            <person name="Devries R.P."/>
            <person name="Grigoriev I.V."/>
            <person name="Machida M."/>
            <person name="Baker S.E."/>
            <person name="Andersen M.R."/>
        </authorList>
    </citation>
    <scope>NUCLEOTIDE SEQUENCE [LARGE SCALE GENOMIC DNA]</scope>
    <source>
        <strain evidence="1 2">IBT 18842</strain>
    </source>
</reference>
<accession>A0A5N6TY71</accession>
<dbReference type="Proteomes" id="UP000325780">
    <property type="component" value="Unassembled WGS sequence"/>
</dbReference>
<dbReference type="SUPFAM" id="SSF48557">
    <property type="entry name" value="L-aspartase-like"/>
    <property type="match status" value="1"/>
</dbReference>
<dbReference type="InterPro" id="IPR008948">
    <property type="entry name" value="L-Aspartase-like"/>
</dbReference>
<proteinExistence type="predicted"/>
<dbReference type="PANTHER" id="PTHR10362">
    <property type="entry name" value="HISTIDINE AMMONIA-LYASE"/>
    <property type="match status" value="1"/>
</dbReference>
<organism evidence="1 2">
    <name type="scientific">Aspergillus avenaceus</name>
    <dbReference type="NCBI Taxonomy" id="36643"/>
    <lineage>
        <taxon>Eukaryota</taxon>
        <taxon>Fungi</taxon>
        <taxon>Dikarya</taxon>
        <taxon>Ascomycota</taxon>
        <taxon>Pezizomycotina</taxon>
        <taxon>Eurotiomycetes</taxon>
        <taxon>Eurotiomycetidae</taxon>
        <taxon>Eurotiales</taxon>
        <taxon>Aspergillaceae</taxon>
        <taxon>Aspergillus</taxon>
        <taxon>Aspergillus subgen. Circumdati</taxon>
    </lineage>
</organism>
<dbReference type="InterPro" id="IPR001106">
    <property type="entry name" value="Aromatic_Lyase"/>
</dbReference>
<name>A0A5N6TY71_ASPAV</name>
<protein>
    <submittedName>
        <fullName evidence="1">L-Aspartase-like protein</fullName>
    </submittedName>
</protein>